<reference evidence="2" key="1">
    <citation type="journal article" date="2021" name="PeerJ">
        <title>Extensive microbial diversity within the chicken gut microbiome revealed by metagenomics and culture.</title>
        <authorList>
            <person name="Gilroy R."/>
            <person name="Ravi A."/>
            <person name="Getino M."/>
            <person name="Pursley I."/>
            <person name="Horton D.L."/>
            <person name="Alikhan N.F."/>
            <person name="Baker D."/>
            <person name="Gharbi K."/>
            <person name="Hall N."/>
            <person name="Watson M."/>
            <person name="Adriaenssens E.M."/>
            <person name="Foster-Nyarko E."/>
            <person name="Jarju S."/>
            <person name="Secka A."/>
            <person name="Antonio M."/>
            <person name="Oren A."/>
            <person name="Chaudhuri R.R."/>
            <person name="La Ragione R."/>
            <person name="Hildebrand F."/>
            <person name="Pallen M.J."/>
        </authorList>
    </citation>
    <scope>NUCLEOTIDE SEQUENCE</scope>
    <source>
        <strain evidence="2">CHK55-1828</strain>
    </source>
</reference>
<dbReference type="PANTHER" id="PTHR32440">
    <property type="entry name" value="PHOSPHATASE DCR2-RELATED-RELATED"/>
    <property type="match status" value="1"/>
</dbReference>
<proteinExistence type="predicted"/>
<dbReference type="Pfam" id="PF00149">
    <property type="entry name" value="Metallophos"/>
    <property type="match status" value="1"/>
</dbReference>
<protein>
    <submittedName>
        <fullName evidence="2">Metallophosphoesterase family protein</fullName>
    </submittedName>
</protein>
<feature type="domain" description="Calcineurin-like phosphoesterase" evidence="1">
    <location>
        <begin position="33"/>
        <end position="261"/>
    </location>
</feature>
<dbReference type="GO" id="GO:0005737">
    <property type="term" value="C:cytoplasm"/>
    <property type="evidence" value="ECO:0007669"/>
    <property type="project" value="TreeGrafter"/>
</dbReference>
<dbReference type="PANTHER" id="PTHR32440:SF11">
    <property type="entry name" value="METALLOPHOSPHOESTERASE DOMAIN-CONTAINING PROTEIN"/>
    <property type="match status" value="1"/>
</dbReference>
<comment type="caution">
    <text evidence="2">The sequence shown here is derived from an EMBL/GenBank/DDBJ whole genome shotgun (WGS) entry which is preliminary data.</text>
</comment>
<dbReference type="PIRSF" id="PIRSF030250">
    <property type="entry name" value="Ptase_At2g46880"/>
    <property type="match status" value="1"/>
</dbReference>
<gene>
    <name evidence="2" type="ORF">K8W02_07050</name>
</gene>
<dbReference type="EMBL" id="DYVX01000056">
    <property type="protein sequence ID" value="HJF92125.1"/>
    <property type="molecule type" value="Genomic_DNA"/>
</dbReference>
<dbReference type="InterPro" id="IPR011230">
    <property type="entry name" value="PAP14/16/28/29"/>
</dbReference>
<organism evidence="2 3">
    <name type="scientific">Mediterranea massiliensis</name>
    <dbReference type="NCBI Taxonomy" id="1841865"/>
    <lineage>
        <taxon>Bacteria</taxon>
        <taxon>Pseudomonadati</taxon>
        <taxon>Bacteroidota</taxon>
        <taxon>Bacteroidia</taxon>
        <taxon>Bacteroidales</taxon>
        <taxon>Bacteroidaceae</taxon>
        <taxon>Mediterranea</taxon>
    </lineage>
</organism>
<name>A0A921LBV4_9BACT</name>
<reference evidence="2" key="2">
    <citation type="submission" date="2021-09" db="EMBL/GenBank/DDBJ databases">
        <authorList>
            <person name="Gilroy R."/>
        </authorList>
    </citation>
    <scope>NUCLEOTIDE SEQUENCE</scope>
    <source>
        <strain evidence="2">CHK55-1828</strain>
    </source>
</reference>
<dbReference type="SUPFAM" id="SSF56300">
    <property type="entry name" value="Metallo-dependent phosphatases"/>
    <property type="match status" value="1"/>
</dbReference>
<dbReference type="OrthoDB" id="9816081at2"/>
<dbReference type="Proteomes" id="UP000717835">
    <property type="component" value="Unassembled WGS sequence"/>
</dbReference>
<accession>A0A921LBV4</accession>
<dbReference type="AlphaFoldDB" id="A0A921LBV4"/>
<evidence type="ECO:0000259" key="1">
    <source>
        <dbReference type="Pfam" id="PF00149"/>
    </source>
</evidence>
<dbReference type="CDD" id="cd07383">
    <property type="entry name" value="MPP_Dcr2"/>
    <property type="match status" value="1"/>
</dbReference>
<dbReference type="InterPro" id="IPR029052">
    <property type="entry name" value="Metallo-depent_PP-like"/>
</dbReference>
<dbReference type="InterPro" id="IPR004843">
    <property type="entry name" value="Calcineurin-like_PHP"/>
</dbReference>
<dbReference type="GO" id="GO:0016788">
    <property type="term" value="F:hydrolase activity, acting on ester bonds"/>
    <property type="evidence" value="ECO:0007669"/>
    <property type="project" value="TreeGrafter"/>
</dbReference>
<evidence type="ECO:0000313" key="2">
    <source>
        <dbReference type="EMBL" id="HJF92125.1"/>
    </source>
</evidence>
<dbReference type="Gene3D" id="3.60.21.10">
    <property type="match status" value="1"/>
</dbReference>
<evidence type="ECO:0000313" key="3">
    <source>
        <dbReference type="Proteomes" id="UP000717835"/>
    </source>
</evidence>
<dbReference type="RefSeq" id="WP_022020982.1">
    <property type="nucleotide sequence ID" value="NZ_CALUIP010000026.1"/>
</dbReference>
<sequence>MKRILSFLFLLGMGWVTLYAQSATLKFNQAGEFKIVQFTDVHFKYGNPASDIALERIDEVLEAERPDLVVLTGDVIYAAPADKGMRTVLERVSAHQVPFVVTFGNHDDEQGMTRTQLYDLIRSVPGCLMPDRAGQASPDYTLTVQSSDGKGGHAAVLYFFDSHSYSKLEDVKGYDWLTFDQVENYRRQSAAFTEANGGQPLPALSFFHIPLPEFNRAASDEGAILVGTRMEKACAPALNTGMFTAMKEAGDVMGVFVGHDHDNDYAVMWHGILLAYGRYTGGNTVYNHLSNGARVIVLKEGRRTFDTWIDLAGGRQVNRATYPDSFVKK</sequence>